<evidence type="ECO:0000259" key="2">
    <source>
        <dbReference type="Pfam" id="PF17288"/>
    </source>
</evidence>
<reference evidence="3 4" key="1">
    <citation type="submission" date="2010-07" db="EMBL/GenBank/DDBJ databases">
        <authorList>
            <person name="Sid Ahmed O."/>
        </authorList>
    </citation>
    <scope>NUCLEOTIDE SEQUENCE [LARGE SCALE GENOMIC DNA]</scope>
    <source>
        <strain evidence="3 4">TX4248</strain>
    </source>
</reference>
<gene>
    <name evidence="3" type="ORF">HMPREF9498_02426</name>
</gene>
<dbReference type="HOGENOM" id="CLU_035697_3_0_9"/>
<accession>A0A125W3X6</accession>
<dbReference type="InterPro" id="IPR027417">
    <property type="entry name" value="P-loop_NTPase"/>
</dbReference>
<dbReference type="InterPro" id="IPR006437">
    <property type="entry name" value="Phage_terminase_lsu"/>
</dbReference>
<protein>
    <submittedName>
        <fullName evidence="3">Phage terminase, large subunit, PBSX family</fullName>
    </submittedName>
</protein>
<feature type="domain" description="Phage terminase large subunit C-terminal" evidence="2">
    <location>
        <begin position="267"/>
        <end position="409"/>
    </location>
</feature>
<dbReference type="InterPro" id="IPR052380">
    <property type="entry name" value="Viral_DNA_packaging_terminase"/>
</dbReference>
<sequence length="427" mass="49862">MQTKKRNIVLEFNFPSRVFNKSFYDRLVDYSKFTEVYWGGASSGKSHGVVQKVVFKACQRWKKPRKILFTRKVGRSLKDSIFEDVKACLSDWGLLDKCKVNNTDFRITLPNGAEFLFKGMDDPEKIKSIKGLSDVVMEEATEFTLEDYTQLTLRLRERKHVKRQIFLMFNPVSKLNWVYKSFFDEEAEVDQRRTGIYHSTYKDNRFLDSENKKVIEDLAKRNPAYYRIYALGEFATLDKLVFPNYQRKRLDKHDELLRQIDSYFGLDFGYVNDPSAFVHAKVDEKNKRIYVLEEYVKKGLLNDEISTVIKDLGYAKEVITADSAEKKSIAEIKKNGITRIRAAKKGPDSIRQGLSFLLQYELIVDDRCVKLIEELENYTWAKDKKTGEYTNEPIDSYNHVIDALRYAVEHRSKKARGIKLQSVKGVI</sequence>
<dbReference type="RefSeq" id="WP_002402493.1">
    <property type="nucleotide sequence ID" value="NZ_GL454475.1"/>
</dbReference>
<dbReference type="Pfam" id="PF17288">
    <property type="entry name" value="Terminase_3C"/>
    <property type="match status" value="1"/>
</dbReference>
<organism evidence="3 4">
    <name type="scientific">Enterococcus faecalis TX4248</name>
    <dbReference type="NCBI Taxonomy" id="749495"/>
    <lineage>
        <taxon>Bacteria</taxon>
        <taxon>Bacillati</taxon>
        <taxon>Bacillota</taxon>
        <taxon>Bacilli</taxon>
        <taxon>Lactobacillales</taxon>
        <taxon>Enterococcaceae</taxon>
        <taxon>Enterococcus</taxon>
    </lineage>
</organism>
<comment type="caution">
    <text evidence="3">The sequence shown here is derived from an EMBL/GenBank/DDBJ whole genome shotgun (WGS) entry which is preliminary data.</text>
</comment>
<evidence type="ECO:0000259" key="1">
    <source>
        <dbReference type="Pfam" id="PF04466"/>
    </source>
</evidence>
<name>A0A125W3X6_ENTFL</name>
<evidence type="ECO:0000313" key="3">
    <source>
        <dbReference type="EMBL" id="EFM81994.1"/>
    </source>
</evidence>
<dbReference type="Gene3D" id="3.40.50.300">
    <property type="entry name" value="P-loop containing nucleotide triphosphate hydrolases"/>
    <property type="match status" value="1"/>
</dbReference>
<dbReference type="Proteomes" id="UP000004846">
    <property type="component" value="Unassembled WGS sequence"/>
</dbReference>
<evidence type="ECO:0000313" key="4">
    <source>
        <dbReference type="Proteomes" id="UP000004846"/>
    </source>
</evidence>
<dbReference type="PANTHER" id="PTHR39184">
    <property type="match status" value="1"/>
</dbReference>
<dbReference type="AlphaFoldDB" id="A0A125W3X6"/>
<dbReference type="InterPro" id="IPR035413">
    <property type="entry name" value="Terminase_L_C"/>
</dbReference>
<feature type="domain" description="Phage terminase large subunit N-terminal" evidence="1">
    <location>
        <begin position="32"/>
        <end position="233"/>
    </location>
</feature>
<dbReference type="NCBIfam" id="TIGR01547">
    <property type="entry name" value="phage_term_2"/>
    <property type="match status" value="1"/>
</dbReference>
<dbReference type="Gene3D" id="3.30.420.280">
    <property type="match status" value="1"/>
</dbReference>
<dbReference type="InterPro" id="IPR035412">
    <property type="entry name" value="Terminase_L_N"/>
</dbReference>
<dbReference type="EMBL" id="AEBR01000085">
    <property type="protein sequence ID" value="EFM81994.1"/>
    <property type="molecule type" value="Genomic_DNA"/>
</dbReference>
<dbReference type="Pfam" id="PF04466">
    <property type="entry name" value="Terminase_3"/>
    <property type="match status" value="1"/>
</dbReference>
<dbReference type="PANTHER" id="PTHR39184:SF1">
    <property type="entry name" value="PBSX PHAGE TERMINASE LARGE SUBUNIT"/>
    <property type="match status" value="1"/>
</dbReference>
<proteinExistence type="predicted"/>